<organism evidence="3 4">
    <name type="scientific">Reinekea marinisedimentorum</name>
    <dbReference type="NCBI Taxonomy" id="230495"/>
    <lineage>
        <taxon>Bacteria</taxon>
        <taxon>Pseudomonadati</taxon>
        <taxon>Pseudomonadota</taxon>
        <taxon>Gammaproteobacteria</taxon>
        <taxon>Oceanospirillales</taxon>
        <taxon>Saccharospirillaceae</taxon>
        <taxon>Reinekea</taxon>
    </lineage>
</organism>
<evidence type="ECO:0000256" key="1">
    <source>
        <dbReference type="SAM" id="SignalP"/>
    </source>
</evidence>
<comment type="caution">
    <text evidence="3">The sequence shown here is derived from an EMBL/GenBank/DDBJ whole genome shotgun (WGS) entry which is preliminary data.</text>
</comment>
<dbReference type="OrthoDB" id="9793251at2"/>
<dbReference type="RefSeq" id="WP_132704253.1">
    <property type="nucleotide sequence ID" value="NZ_SLZR01000036.1"/>
</dbReference>
<dbReference type="EMBL" id="SLZR01000036">
    <property type="protein sequence ID" value="TCS35198.1"/>
    <property type="molecule type" value="Genomic_DNA"/>
</dbReference>
<dbReference type="Proteomes" id="UP000295793">
    <property type="component" value="Unassembled WGS sequence"/>
</dbReference>
<dbReference type="PROSITE" id="PS51257">
    <property type="entry name" value="PROKAR_LIPOPROTEIN"/>
    <property type="match status" value="1"/>
</dbReference>
<feature type="signal peptide" evidence="1">
    <location>
        <begin position="1"/>
        <end position="18"/>
    </location>
</feature>
<keyword evidence="1" id="KW-0732">Signal</keyword>
<dbReference type="AlphaFoldDB" id="A0A4V2UIB4"/>
<sequence length="449" mass="49165">MKALPTAATLTTCMLAIALTGCLGEDSDSSSTTELAYPVIDTMQSDCYDTVGDVIECGSDADLIGQDAEYTTTESSYTKSDEVDDYDTTVTDNITGLVWTYKQSDDQYNFDAAVSYCEDLSSGGYDDWRLPNLKELYSLANFNGALDITVNDDGSYDTSNAQPYLDTDYFEFNYVSFPGPFATQTWSSSEYDINLLGGHPDEDEEDAGYPAAFGFNFADGHIKAYGTEEDQPGLFIRCVRSDDTDYAVNDFELNETGTIVTDNASGLMWQQDDGGDTYSWGGAMAHCEALELEGYDDWRLPDNKELQSIVDYDATETPAINTDYFSATFNEDYGTPGIYSDEGGDYGWYWTSTTIGDFPENGSYIAFGRAYSTANIDAGNAFDYSEIEDAAELAAAFAAADYYDYHGAGAQRSDPKDPSLVNDASGCSDYACDEERGYNYARCVRGGVE</sequence>
<evidence type="ECO:0000313" key="3">
    <source>
        <dbReference type="EMBL" id="TCS35198.1"/>
    </source>
</evidence>
<evidence type="ECO:0000313" key="4">
    <source>
        <dbReference type="Proteomes" id="UP000295793"/>
    </source>
</evidence>
<name>A0A4V2UIB4_9GAMM</name>
<dbReference type="Pfam" id="PF07603">
    <property type="entry name" value="Lcl_C"/>
    <property type="match status" value="2"/>
</dbReference>
<dbReference type="PANTHER" id="PTHR35812">
    <property type="entry name" value="LIPOPROTEIN"/>
    <property type="match status" value="1"/>
</dbReference>
<evidence type="ECO:0000259" key="2">
    <source>
        <dbReference type="Pfam" id="PF07603"/>
    </source>
</evidence>
<dbReference type="PANTHER" id="PTHR35812:SF1">
    <property type="entry name" value="LIPOPROTEIN"/>
    <property type="match status" value="1"/>
</dbReference>
<keyword evidence="4" id="KW-1185">Reference proteome</keyword>
<reference evidence="3 4" key="1">
    <citation type="submission" date="2019-03" db="EMBL/GenBank/DDBJ databases">
        <title>Genomic Encyclopedia of Archaeal and Bacterial Type Strains, Phase II (KMG-II): from individual species to whole genera.</title>
        <authorList>
            <person name="Goeker M."/>
        </authorList>
    </citation>
    <scope>NUCLEOTIDE SEQUENCE [LARGE SCALE GENOMIC DNA]</scope>
    <source>
        <strain evidence="3 4">DSM 15388</strain>
    </source>
</reference>
<feature type="domain" description="Lcl C-terminal" evidence="2">
    <location>
        <begin position="259"/>
        <end position="373"/>
    </location>
</feature>
<accession>A0A4V2UIB4</accession>
<dbReference type="InterPro" id="IPR011460">
    <property type="entry name" value="Lcl_C"/>
</dbReference>
<feature type="chain" id="PRO_5020879486" evidence="1">
    <location>
        <begin position="19"/>
        <end position="449"/>
    </location>
</feature>
<gene>
    <name evidence="3" type="ORF">BCF53_1363</name>
</gene>
<protein>
    <submittedName>
        <fullName evidence="3">Uncharacterized protein DUF1566</fullName>
    </submittedName>
</protein>
<proteinExistence type="predicted"/>
<feature type="domain" description="Lcl C-terminal" evidence="2">
    <location>
        <begin position="89"/>
        <end position="240"/>
    </location>
</feature>